<accession>A0A133U454</accession>
<name>A0A133U454_9EURY</name>
<dbReference type="EMBL" id="LHXK01000066">
    <property type="protein sequence ID" value="KXA88963.1"/>
    <property type="molecule type" value="Genomic_DNA"/>
</dbReference>
<reference evidence="1 2" key="1">
    <citation type="journal article" date="2016" name="Sci. Rep.">
        <title>Metabolic traits of an uncultured archaeal lineage -MSBL1- from brine pools of the Red Sea.</title>
        <authorList>
            <person name="Mwirichia R."/>
            <person name="Alam I."/>
            <person name="Rashid M."/>
            <person name="Vinu M."/>
            <person name="Ba-Alawi W."/>
            <person name="Anthony Kamau A."/>
            <person name="Kamanda Ngugi D."/>
            <person name="Goker M."/>
            <person name="Klenk H.P."/>
            <person name="Bajic V."/>
            <person name="Stingl U."/>
        </authorList>
    </citation>
    <scope>NUCLEOTIDE SEQUENCE [LARGE SCALE GENOMIC DNA]</scope>
    <source>
        <strain evidence="1">SCGC-AAA259B11</strain>
    </source>
</reference>
<keyword evidence="2" id="KW-1185">Reference proteome</keyword>
<dbReference type="AlphaFoldDB" id="A0A133U454"/>
<evidence type="ECO:0000313" key="1">
    <source>
        <dbReference type="EMBL" id="KXA88963.1"/>
    </source>
</evidence>
<sequence length="82" mass="9488">MKDTEKGGRRRFWRVSGDEDCPHESIVQLGSDKGNNEYYLCQECGAAMIREGKVSPEDERERIERENEEDKSLFDKFISGSL</sequence>
<dbReference type="Proteomes" id="UP000070184">
    <property type="component" value="Unassembled WGS sequence"/>
</dbReference>
<protein>
    <submittedName>
        <fullName evidence="1">Uncharacterized protein</fullName>
    </submittedName>
</protein>
<proteinExistence type="predicted"/>
<evidence type="ECO:0000313" key="2">
    <source>
        <dbReference type="Proteomes" id="UP000070184"/>
    </source>
</evidence>
<comment type="caution">
    <text evidence="1">The sequence shown here is derived from an EMBL/GenBank/DDBJ whole genome shotgun (WGS) entry which is preliminary data.</text>
</comment>
<organism evidence="1 2">
    <name type="scientific">candidate division MSBL1 archaeon SCGC-AAA259B11</name>
    <dbReference type="NCBI Taxonomy" id="1698260"/>
    <lineage>
        <taxon>Archaea</taxon>
        <taxon>Methanobacteriati</taxon>
        <taxon>Methanobacteriota</taxon>
        <taxon>candidate division MSBL1</taxon>
    </lineage>
</organism>
<gene>
    <name evidence="1" type="ORF">AKJ61_03855</name>
</gene>